<organism evidence="5 6">
    <name type="scientific">Desulfomonile tiedjei (strain ATCC 49306 / DSM 6799 / DCB-1)</name>
    <dbReference type="NCBI Taxonomy" id="706587"/>
    <lineage>
        <taxon>Bacteria</taxon>
        <taxon>Pseudomonadati</taxon>
        <taxon>Thermodesulfobacteriota</taxon>
        <taxon>Desulfomonilia</taxon>
        <taxon>Desulfomonilales</taxon>
        <taxon>Desulfomonilaceae</taxon>
        <taxon>Desulfomonile</taxon>
    </lineage>
</organism>
<dbReference type="CDD" id="cd17631">
    <property type="entry name" value="FACL_FadD13-like"/>
    <property type="match status" value="1"/>
</dbReference>
<dbReference type="Gene3D" id="3.30.300.30">
    <property type="match status" value="1"/>
</dbReference>
<dbReference type="KEGG" id="dti:Desti_5311"/>
<dbReference type="OrthoDB" id="9801302at2"/>
<name>I4CEA9_DESTA</name>
<dbReference type="STRING" id="706587.Desti_5311"/>
<dbReference type="Gene3D" id="3.40.50.12780">
    <property type="entry name" value="N-terminal domain of ligase-like"/>
    <property type="match status" value="1"/>
</dbReference>
<dbReference type="InterPro" id="IPR020845">
    <property type="entry name" value="AMP-binding_CS"/>
</dbReference>
<evidence type="ECO:0000256" key="2">
    <source>
        <dbReference type="ARBA" id="ARBA00022598"/>
    </source>
</evidence>
<feature type="domain" description="AMP-dependent synthetase/ligase" evidence="3">
    <location>
        <begin position="9"/>
        <end position="370"/>
    </location>
</feature>
<dbReference type="PROSITE" id="PS00455">
    <property type="entry name" value="AMP_BINDING"/>
    <property type="match status" value="1"/>
</dbReference>
<dbReference type="PATRIC" id="fig|706587.4.peg.5981"/>
<keyword evidence="6" id="KW-1185">Reference proteome</keyword>
<sequence length="514" mass="57024">MHLGGLVARNKRTVPDKEAIIYQDKRYTWAEVDDRVNTIANALIKGGIKQGDKIAMWMFNSDLFVIAFYGIVKAGAVAVPVNFRLAPPEAEYIFDNCDAVGLICDDIFEPAVKEMKSRLDKIKRFFSAGAGKFDGFDSIEEIMASGDSSDPGIEVDEYAESEIIYTSGTTGRPKGAVLLHHNQIVLTTTVCSLYALNPDDRILHVAPLFHSAELNLYLNPGTYMGVTHVIMRDFIPNQILATIQKEKITQFFGAPVMYLALMQVPNFDEYDLSSVRFFGYGAAPMAAESVKQAINKFKTTNFFCLCGLTEGGPGGIALYPKDQIRKAGAGGKYIVNMETKLVDEKGNKITEPGVVGELVIKGETTMREYYKNPQATAETIRDGWVHSGDLGMMDDEGYITLVDRKKDMIITGGENVYSKEVEDALFEHPKISMAVVIGVPHAVWGETVMAVVTLAPDQELTLAELREFLKTRLADYKIPRLMEIVQALPVNVSGKVMKYQLREQFKDRASTMQN</sequence>
<dbReference type="HOGENOM" id="CLU_000022_59_10_7"/>
<dbReference type="EMBL" id="CP003360">
    <property type="protein sequence ID" value="AFM27900.1"/>
    <property type="molecule type" value="Genomic_DNA"/>
</dbReference>
<dbReference type="PANTHER" id="PTHR43767:SF1">
    <property type="entry name" value="NONRIBOSOMAL PEPTIDE SYNTHASE PES1 (EUROFUNG)-RELATED"/>
    <property type="match status" value="1"/>
</dbReference>
<dbReference type="Proteomes" id="UP000006055">
    <property type="component" value="Chromosome"/>
</dbReference>
<comment type="similarity">
    <text evidence="1">Belongs to the ATP-dependent AMP-binding enzyme family.</text>
</comment>
<protein>
    <submittedName>
        <fullName evidence="5">Acyl-CoA synthetase (AMP-forming)/AMP-acid ligase II</fullName>
    </submittedName>
</protein>
<keyword evidence="2 5" id="KW-0436">Ligase</keyword>
<accession>I4CEA9</accession>
<dbReference type="NCBIfam" id="NF004837">
    <property type="entry name" value="PRK06187.1"/>
    <property type="match status" value="1"/>
</dbReference>
<dbReference type="AlphaFoldDB" id="I4CEA9"/>
<feature type="domain" description="AMP-binding enzyme C-terminal" evidence="4">
    <location>
        <begin position="420"/>
        <end position="495"/>
    </location>
</feature>
<dbReference type="InterPro" id="IPR000873">
    <property type="entry name" value="AMP-dep_synth/lig_dom"/>
</dbReference>
<dbReference type="eggNOG" id="COG0318">
    <property type="taxonomic scope" value="Bacteria"/>
</dbReference>
<dbReference type="InterPro" id="IPR045851">
    <property type="entry name" value="AMP-bd_C_sf"/>
</dbReference>
<dbReference type="GO" id="GO:0016878">
    <property type="term" value="F:acid-thiol ligase activity"/>
    <property type="evidence" value="ECO:0007669"/>
    <property type="project" value="UniProtKB-ARBA"/>
</dbReference>
<dbReference type="InterPro" id="IPR050237">
    <property type="entry name" value="ATP-dep_AMP-bd_enzyme"/>
</dbReference>
<dbReference type="Pfam" id="PF00501">
    <property type="entry name" value="AMP-binding"/>
    <property type="match status" value="1"/>
</dbReference>
<evidence type="ECO:0000313" key="6">
    <source>
        <dbReference type="Proteomes" id="UP000006055"/>
    </source>
</evidence>
<evidence type="ECO:0000256" key="1">
    <source>
        <dbReference type="ARBA" id="ARBA00006432"/>
    </source>
</evidence>
<reference evidence="6" key="1">
    <citation type="submission" date="2012-06" db="EMBL/GenBank/DDBJ databases">
        <title>Complete sequence of chromosome of Desulfomonile tiedjei DSM 6799.</title>
        <authorList>
            <person name="Lucas S."/>
            <person name="Copeland A."/>
            <person name="Lapidus A."/>
            <person name="Glavina del Rio T."/>
            <person name="Dalin E."/>
            <person name="Tice H."/>
            <person name="Bruce D."/>
            <person name="Goodwin L."/>
            <person name="Pitluck S."/>
            <person name="Peters L."/>
            <person name="Ovchinnikova G."/>
            <person name="Zeytun A."/>
            <person name="Lu M."/>
            <person name="Kyrpides N."/>
            <person name="Mavromatis K."/>
            <person name="Ivanova N."/>
            <person name="Brettin T."/>
            <person name="Detter J.C."/>
            <person name="Han C."/>
            <person name="Larimer F."/>
            <person name="Land M."/>
            <person name="Hauser L."/>
            <person name="Markowitz V."/>
            <person name="Cheng J.-F."/>
            <person name="Hugenholtz P."/>
            <person name="Woyke T."/>
            <person name="Wu D."/>
            <person name="Spring S."/>
            <person name="Schroeder M."/>
            <person name="Brambilla E."/>
            <person name="Klenk H.-P."/>
            <person name="Eisen J.A."/>
        </authorList>
    </citation>
    <scope>NUCLEOTIDE SEQUENCE [LARGE SCALE GENOMIC DNA]</scope>
    <source>
        <strain evidence="6">ATCC 49306 / DSM 6799 / DCB-1</strain>
    </source>
</reference>
<dbReference type="InterPro" id="IPR042099">
    <property type="entry name" value="ANL_N_sf"/>
</dbReference>
<evidence type="ECO:0000313" key="5">
    <source>
        <dbReference type="EMBL" id="AFM27900.1"/>
    </source>
</evidence>
<dbReference type="InterPro" id="IPR025110">
    <property type="entry name" value="AMP-bd_C"/>
</dbReference>
<dbReference type="SUPFAM" id="SSF56801">
    <property type="entry name" value="Acetyl-CoA synthetase-like"/>
    <property type="match status" value="1"/>
</dbReference>
<gene>
    <name evidence="5" type="ordered locus">Desti_5311</name>
</gene>
<dbReference type="Pfam" id="PF13193">
    <property type="entry name" value="AMP-binding_C"/>
    <property type="match status" value="1"/>
</dbReference>
<evidence type="ECO:0000259" key="4">
    <source>
        <dbReference type="Pfam" id="PF13193"/>
    </source>
</evidence>
<proteinExistence type="inferred from homology"/>
<dbReference type="PANTHER" id="PTHR43767">
    <property type="entry name" value="LONG-CHAIN-FATTY-ACID--COA LIGASE"/>
    <property type="match status" value="1"/>
</dbReference>
<dbReference type="RefSeq" id="WP_014812999.1">
    <property type="nucleotide sequence ID" value="NC_018025.1"/>
</dbReference>
<evidence type="ECO:0000259" key="3">
    <source>
        <dbReference type="Pfam" id="PF00501"/>
    </source>
</evidence>
<dbReference type="FunFam" id="3.30.300.30:FF:000008">
    <property type="entry name" value="2,3-dihydroxybenzoate-AMP ligase"/>
    <property type="match status" value="1"/>
</dbReference>